<name>A0A8J3DH69_9BACT</name>
<evidence type="ECO:0000313" key="1">
    <source>
        <dbReference type="EMBL" id="GHC01562.1"/>
    </source>
</evidence>
<dbReference type="Proteomes" id="UP000642829">
    <property type="component" value="Unassembled WGS sequence"/>
</dbReference>
<sequence>MYAGDDRRVTASADIENNQPNMPFSIVSAENHNWTGIYDSATGNLLTYLVSGLLEDKEAARNYAPAIDSEGNVLNTDQVILVGSGSIDLANDIDSNGMPDDAVVVPKEPIYEGQQVTGSYGWWIGDEGLKARYNLKGKPIIASELPSDRGALAAFPRADLRVVESMSLFPQDSSRVLEIASENEIALLSPQLAVSSRNHFHDFTTFSTGLLTNTRDGGLKRDMSLAFEMSDANFNTSDHFAGNENIPYVSFAAEYVFSEEISDGAIVHGPTWHLLRNFYRQYKDVYYDGSIPSIRARADSPLPNSYHADNNAGHQFGFDNRVKSDPLGMDTEEKLDYNVNSSVGPKSILRVTDAAIAPVVTHIEYLFSLRLRPVNPARETPPDQTFTYAVDLVWDPVVTVWNPYNVNLEFTGLKIHPRAFPLRFDFGADKEFICDWYDTAPRKAFSNIKLEQITGNTSGRLLDLVIGSGSDPIVLAPGEIKVYSPGNTSPQFYSDLVNSSSPAPIVAQEGWNSSGGVAIPLGITGDDMQSMWIRLEDAGDALIQSYLVTDWSRKDRSPDPDITQPEICIATFPRQYLYNASLDSNNLYPVAWVQNGGAGVDTDRGSPKLAPDLSTWYRFANLPIGAKFIIARFDVYLKSASDTEAIAHAGFSNIRARNSTPLIPRQEEHSFPVPAWRRKLDAADSVSAVNLGQGNRGFWGPDNASGESFVSIYEVPTAPLTSLGQLMHANIGMRGHDALHPVGNSFASPYLPKTEKVAIYRYKRDNSAYDYPTYVPDYSYLMNEALWDGYFFSSISPKTFDVHGTIKDVETVYRDFARGEEKLANSRLRFAMNTEQSIDSATASIASGNQIKADAYDWSAVHLTNEGAFNVNSTSVDAWAAILGGLREGVVRYFDSESGSLQSDSFTEVSYPFGKFTMPNGTSEEAWRGFSRLSDGQIKVLAGNIVDQVRRRGPFMSMADFVNRSLTDDEYGLGGALQSAIWESQIDSLFPINANPDFLDESTDLSELDFLNWDNQRTSGGQRQKVALGMAGYLTQADILVALGSMLTVRSDTFRIRSYGEVLNPITNEVSSEAWLEAIVQRTIEPVVREDNNPANLQYYSPSIGNTLGRKFKIISFRWLDSEQI</sequence>
<proteinExistence type="predicted"/>
<dbReference type="AlphaFoldDB" id="A0A8J3DH69"/>
<reference evidence="1" key="2">
    <citation type="submission" date="2020-09" db="EMBL/GenBank/DDBJ databases">
        <authorList>
            <person name="Sun Q."/>
            <person name="Kim S."/>
        </authorList>
    </citation>
    <scope>NUCLEOTIDE SEQUENCE</scope>
    <source>
        <strain evidence="1">KCTC 12870</strain>
    </source>
</reference>
<protein>
    <submittedName>
        <fullName evidence="1">Uncharacterized protein</fullName>
    </submittedName>
</protein>
<evidence type="ECO:0000313" key="2">
    <source>
        <dbReference type="Proteomes" id="UP000642829"/>
    </source>
</evidence>
<reference evidence="1" key="1">
    <citation type="journal article" date="2014" name="Int. J. Syst. Evol. Microbiol.">
        <title>Complete genome sequence of Corynebacterium casei LMG S-19264T (=DSM 44701T), isolated from a smear-ripened cheese.</title>
        <authorList>
            <consortium name="US DOE Joint Genome Institute (JGI-PGF)"/>
            <person name="Walter F."/>
            <person name="Albersmeier A."/>
            <person name="Kalinowski J."/>
            <person name="Ruckert C."/>
        </authorList>
    </citation>
    <scope>NUCLEOTIDE SEQUENCE</scope>
    <source>
        <strain evidence="1">KCTC 12870</strain>
    </source>
</reference>
<comment type="caution">
    <text evidence="1">The sequence shown here is derived from an EMBL/GenBank/DDBJ whole genome shotgun (WGS) entry which is preliminary data.</text>
</comment>
<dbReference type="EMBL" id="BMXG01000009">
    <property type="protein sequence ID" value="GHC01562.1"/>
    <property type="molecule type" value="Genomic_DNA"/>
</dbReference>
<accession>A0A8J3DH69</accession>
<keyword evidence="2" id="KW-1185">Reference proteome</keyword>
<organism evidence="1 2">
    <name type="scientific">Cerasicoccus arenae</name>
    <dbReference type="NCBI Taxonomy" id="424488"/>
    <lineage>
        <taxon>Bacteria</taxon>
        <taxon>Pseudomonadati</taxon>
        <taxon>Verrucomicrobiota</taxon>
        <taxon>Opitutia</taxon>
        <taxon>Puniceicoccales</taxon>
        <taxon>Cerasicoccaceae</taxon>
        <taxon>Cerasicoccus</taxon>
    </lineage>
</organism>
<gene>
    <name evidence="1" type="ORF">GCM10007047_17610</name>
</gene>